<dbReference type="GO" id="GO:0043953">
    <property type="term" value="P:protein transport by the Tat complex"/>
    <property type="evidence" value="ECO:0007669"/>
    <property type="project" value="UniProtKB-UniRule"/>
</dbReference>
<keyword evidence="2 9" id="KW-0813">Transport</keyword>
<keyword evidence="5 9" id="KW-0653">Protein transport</keyword>
<keyword evidence="7 9" id="KW-0811">Translocation</keyword>
<evidence type="ECO:0000256" key="6">
    <source>
        <dbReference type="ARBA" id="ARBA00022989"/>
    </source>
</evidence>
<sequence length="130" mass="13963">MNALQPWHLIILVLVVVLLFGAKRLPDAARSVGKSMKIFKAETKDMRKSGQDGDAEAGTTQAAEADTRQLPQSTPQAAEPVTPTAQSVPTASAPQTGTAANTDEQVQQLQRQLDDLKRQQSAQETQRNAG</sequence>
<evidence type="ECO:0000256" key="2">
    <source>
        <dbReference type="ARBA" id="ARBA00022448"/>
    </source>
</evidence>
<feature type="compositionally biased region" description="Polar residues" evidence="10">
    <location>
        <begin position="121"/>
        <end position="130"/>
    </location>
</feature>
<evidence type="ECO:0000256" key="1">
    <source>
        <dbReference type="ARBA" id="ARBA00004162"/>
    </source>
</evidence>
<evidence type="ECO:0000256" key="4">
    <source>
        <dbReference type="ARBA" id="ARBA00022692"/>
    </source>
</evidence>
<keyword evidence="8 9" id="KW-0472">Membrane</keyword>
<gene>
    <name evidence="9" type="primary">tatA</name>
    <name evidence="11" type="ORF">B1813_01840</name>
</gene>
<dbReference type="Pfam" id="PF02416">
    <property type="entry name" value="TatA_B_E"/>
    <property type="match status" value="1"/>
</dbReference>
<comment type="subcellular location">
    <subcellularLocation>
        <location evidence="1 9">Cell membrane</location>
        <topology evidence="1 9">Single-pass membrane protein</topology>
    </subcellularLocation>
</comment>
<name>A0A1V9AD40_SACPI</name>
<proteinExistence type="inferred from homology"/>
<evidence type="ECO:0000256" key="8">
    <source>
        <dbReference type="ARBA" id="ARBA00023136"/>
    </source>
</evidence>
<reference evidence="11 12" key="1">
    <citation type="submission" date="2017-02" db="EMBL/GenBank/DDBJ databases">
        <title>Draft genome of Saccharomonospora sp. 154.</title>
        <authorList>
            <person name="Alonso-Carmona G.S."/>
            <person name="De La Haba R."/>
            <person name="Vera-Gargallo B."/>
            <person name="Sandoval-Trujillo A.H."/>
            <person name="Ramirez-Duran N."/>
            <person name="Ventosa A."/>
        </authorList>
    </citation>
    <scope>NUCLEOTIDE SEQUENCE [LARGE SCALE GENOMIC DNA]</scope>
    <source>
        <strain evidence="11 12">LRS4.154</strain>
    </source>
</reference>
<comment type="similarity">
    <text evidence="9">Belongs to the TatA/E family.</text>
</comment>
<dbReference type="NCBIfam" id="NF001854">
    <property type="entry name" value="PRK00575.1"/>
    <property type="match status" value="1"/>
</dbReference>
<dbReference type="EMBL" id="MWIH01000002">
    <property type="protein sequence ID" value="OQO94844.1"/>
    <property type="molecule type" value="Genomic_DNA"/>
</dbReference>
<dbReference type="InterPro" id="IPR006312">
    <property type="entry name" value="TatA/E"/>
</dbReference>
<dbReference type="PANTHER" id="PTHR42982">
    <property type="entry name" value="SEC-INDEPENDENT PROTEIN TRANSLOCASE PROTEIN TATA"/>
    <property type="match status" value="1"/>
</dbReference>
<keyword evidence="4 9" id="KW-0812">Transmembrane</keyword>
<dbReference type="HAMAP" id="MF_00236">
    <property type="entry name" value="TatA_E"/>
    <property type="match status" value="1"/>
</dbReference>
<dbReference type="GO" id="GO:0008320">
    <property type="term" value="F:protein transmembrane transporter activity"/>
    <property type="evidence" value="ECO:0007669"/>
    <property type="project" value="UniProtKB-UniRule"/>
</dbReference>
<dbReference type="Gene3D" id="1.20.5.3310">
    <property type="match status" value="1"/>
</dbReference>
<keyword evidence="3 9" id="KW-1003">Cell membrane</keyword>
<dbReference type="Proteomes" id="UP000192591">
    <property type="component" value="Unassembled WGS sequence"/>
</dbReference>
<feature type="region of interest" description="Disordered" evidence="10">
    <location>
        <begin position="29"/>
        <end position="130"/>
    </location>
</feature>
<dbReference type="AlphaFoldDB" id="A0A1V9AD40"/>
<protein>
    <recommendedName>
        <fullName evidence="9">Sec-independent protein translocase protein TatA</fullName>
    </recommendedName>
</protein>
<evidence type="ECO:0000256" key="3">
    <source>
        <dbReference type="ARBA" id="ARBA00022475"/>
    </source>
</evidence>
<dbReference type="InterPro" id="IPR003369">
    <property type="entry name" value="TatA/B/E"/>
</dbReference>
<dbReference type="RefSeq" id="WP_081190274.1">
    <property type="nucleotide sequence ID" value="NZ_MWIH01000002.1"/>
</dbReference>
<evidence type="ECO:0000256" key="5">
    <source>
        <dbReference type="ARBA" id="ARBA00022927"/>
    </source>
</evidence>
<feature type="compositionally biased region" description="Polar residues" evidence="10">
    <location>
        <begin position="83"/>
        <end position="104"/>
    </location>
</feature>
<evidence type="ECO:0000256" key="9">
    <source>
        <dbReference type="HAMAP-Rule" id="MF_00236"/>
    </source>
</evidence>
<dbReference type="GO" id="GO:0033281">
    <property type="term" value="C:TAT protein transport complex"/>
    <property type="evidence" value="ECO:0007669"/>
    <property type="project" value="UniProtKB-UniRule"/>
</dbReference>
<organism evidence="11 12">
    <name type="scientific">Saccharomonospora piscinae</name>
    <dbReference type="NCBI Taxonomy" id="687388"/>
    <lineage>
        <taxon>Bacteria</taxon>
        <taxon>Bacillati</taxon>
        <taxon>Actinomycetota</taxon>
        <taxon>Actinomycetes</taxon>
        <taxon>Pseudonocardiales</taxon>
        <taxon>Pseudonocardiaceae</taxon>
        <taxon>Saccharomonospora</taxon>
    </lineage>
</organism>
<comment type="function">
    <text evidence="9">Part of the twin-arginine translocation (Tat) system that transports large folded proteins containing a characteristic twin-arginine motif in their signal peptide across membranes. TatA could form the protein-conducting channel of the Tat system.</text>
</comment>
<comment type="subunit">
    <text evidence="9">The Tat system comprises two distinct complexes: a TatABC complex, containing multiple copies of TatA, TatB and TatC subunits, and a separate TatA complex, containing only TatA subunits. Substrates initially bind to the TatABC complex, which probably triggers association of the separate TatA complex to form the active translocon.</text>
</comment>
<evidence type="ECO:0000256" key="7">
    <source>
        <dbReference type="ARBA" id="ARBA00023010"/>
    </source>
</evidence>
<keyword evidence="12" id="KW-1185">Reference proteome</keyword>
<evidence type="ECO:0000313" key="11">
    <source>
        <dbReference type="EMBL" id="OQO94844.1"/>
    </source>
</evidence>
<evidence type="ECO:0000256" key="10">
    <source>
        <dbReference type="SAM" id="MobiDB-lite"/>
    </source>
</evidence>
<accession>A0A1V9AD40</accession>
<keyword evidence="6 9" id="KW-1133">Transmembrane helix</keyword>
<dbReference type="PANTHER" id="PTHR42982:SF8">
    <property type="entry name" value="SEC-INDEPENDENT PROTEIN TRANSLOCASE PROTEIN TATA"/>
    <property type="match status" value="1"/>
</dbReference>
<dbReference type="NCBIfam" id="TIGR01411">
    <property type="entry name" value="tatAE"/>
    <property type="match status" value="1"/>
</dbReference>
<dbReference type="STRING" id="1962155.B1813_01840"/>
<comment type="caution">
    <text evidence="11">The sequence shown here is derived from an EMBL/GenBank/DDBJ whole genome shotgun (WGS) entry which is preliminary data.</text>
</comment>
<evidence type="ECO:0000313" key="12">
    <source>
        <dbReference type="Proteomes" id="UP000192591"/>
    </source>
</evidence>
<feature type="compositionally biased region" description="Basic and acidic residues" evidence="10">
    <location>
        <begin position="39"/>
        <end position="51"/>
    </location>
</feature>